<comment type="cofactor">
    <cofactor evidence="1">
        <name>Mg(2+)</name>
        <dbReference type="ChEBI" id="CHEBI:18420"/>
    </cofactor>
</comment>
<feature type="domain" description="Endonuclease/exonuclease/phosphatase" evidence="6">
    <location>
        <begin position="4"/>
        <end position="245"/>
    </location>
</feature>
<dbReference type="PROSITE" id="PS51435">
    <property type="entry name" value="AP_NUCLEASE_F1_4"/>
    <property type="match status" value="1"/>
</dbReference>
<dbReference type="InterPro" id="IPR020847">
    <property type="entry name" value="AP_endonuclease_F1_BS"/>
</dbReference>
<comment type="similarity">
    <text evidence="2">Belongs to the DNA repair enzymes AP/ExoA family.</text>
</comment>
<evidence type="ECO:0000259" key="6">
    <source>
        <dbReference type="Pfam" id="PF03372"/>
    </source>
</evidence>
<accession>A0A645DQ51</accession>
<dbReference type="GO" id="GO:0008081">
    <property type="term" value="F:phosphoric diester hydrolase activity"/>
    <property type="evidence" value="ECO:0007669"/>
    <property type="project" value="TreeGrafter"/>
</dbReference>
<dbReference type="GO" id="GO:0003906">
    <property type="term" value="F:DNA-(apurinic or apyrimidinic site) endonuclease activity"/>
    <property type="evidence" value="ECO:0007669"/>
    <property type="project" value="TreeGrafter"/>
</dbReference>
<dbReference type="EC" id="3.1.11.2" evidence="7"/>
<comment type="caution">
    <text evidence="7">The sequence shown here is derived from an EMBL/GenBank/DDBJ whole genome shotgun (WGS) entry which is preliminary data.</text>
</comment>
<protein>
    <submittedName>
        <fullName evidence="7">Exodeoxyribonuclease</fullName>
        <ecNumber evidence="7">3.1.11.2</ecNumber>
    </submittedName>
</protein>
<sequence length="254" mass="29486">MRIITWNVNGYRAVLKKDFKESIAQLDPDILCLQEIKAKPEQLKEEELNIPGYQAIWNSAERPGYSGVASYLRKDLLDHRKGLGVDEFDVEGRVIQLDLGDFVLFNIYFPNGQRGQERVDYKLRFYAELLNICDELHKKGRNVVITGDFNTAHNEIDLANPKENAETSGFLPEERVWIDHFLEHGFVDAFRELYPDKVQYSWWTYRVNARARGIGWRLDYYLVSKAFMPKVTDVTIHDQVMGSDHCPVSLELAL</sequence>
<dbReference type="AlphaFoldDB" id="A0A645DQ51"/>
<dbReference type="Pfam" id="PF03372">
    <property type="entry name" value="Exo_endo_phos"/>
    <property type="match status" value="1"/>
</dbReference>
<dbReference type="GO" id="GO:0046872">
    <property type="term" value="F:metal ion binding"/>
    <property type="evidence" value="ECO:0007669"/>
    <property type="project" value="UniProtKB-KW"/>
</dbReference>
<dbReference type="PROSITE" id="PS00726">
    <property type="entry name" value="AP_NUCLEASE_F1_1"/>
    <property type="match status" value="1"/>
</dbReference>
<dbReference type="FunFam" id="3.60.10.10:FF:000026">
    <property type="entry name" value="Exodeoxyribonuclease III"/>
    <property type="match status" value="1"/>
</dbReference>
<dbReference type="GO" id="GO:0003677">
    <property type="term" value="F:DNA binding"/>
    <property type="evidence" value="ECO:0007669"/>
    <property type="project" value="InterPro"/>
</dbReference>
<keyword evidence="5" id="KW-0460">Magnesium</keyword>
<dbReference type="NCBIfam" id="TIGR00195">
    <property type="entry name" value="exoDNase_III"/>
    <property type="match status" value="1"/>
</dbReference>
<keyword evidence="3" id="KW-0479">Metal-binding</keyword>
<dbReference type="InterPro" id="IPR036691">
    <property type="entry name" value="Endo/exonu/phosph_ase_sf"/>
</dbReference>
<evidence type="ECO:0000256" key="5">
    <source>
        <dbReference type="ARBA" id="ARBA00022842"/>
    </source>
</evidence>
<evidence type="ECO:0000256" key="1">
    <source>
        <dbReference type="ARBA" id="ARBA00001946"/>
    </source>
</evidence>
<dbReference type="InterPro" id="IPR004808">
    <property type="entry name" value="AP_endonuc_1"/>
</dbReference>
<name>A0A645DQ51_9ZZZZ</name>
<keyword evidence="4 7" id="KW-0378">Hydrolase</keyword>
<dbReference type="InterPro" id="IPR005135">
    <property type="entry name" value="Endo/exonuclease/phosphatase"/>
</dbReference>
<evidence type="ECO:0000256" key="4">
    <source>
        <dbReference type="ARBA" id="ARBA00022801"/>
    </source>
</evidence>
<organism evidence="7">
    <name type="scientific">bioreactor metagenome</name>
    <dbReference type="NCBI Taxonomy" id="1076179"/>
    <lineage>
        <taxon>unclassified sequences</taxon>
        <taxon>metagenomes</taxon>
        <taxon>ecological metagenomes</taxon>
    </lineage>
</organism>
<dbReference type="GO" id="GO:0008311">
    <property type="term" value="F:double-stranded DNA 3'-5' DNA exonuclease activity"/>
    <property type="evidence" value="ECO:0007669"/>
    <property type="project" value="UniProtKB-EC"/>
</dbReference>
<evidence type="ECO:0000313" key="7">
    <source>
        <dbReference type="EMBL" id="MPM91594.1"/>
    </source>
</evidence>
<dbReference type="PANTHER" id="PTHR22748">
    <property type="entry name" value="AP ENDONUCLEASE"/>
    <property type="match status" value="1"/>
</dbReference>
<gene>
    <name evidence="7" type="primary">exoA_31</name>
    <name evidence="7" type="ORF">SDC9_138725</name>
</gene>
<dbReference type="EMBL" id="VSSQ01038631">
    <property type="protein sequence ID" value="MPM91594.1"/>
    <property type="molecule type" value="Genomic_DNA"/>
</dbReference>
<evidence type="ECO:0000256" key="3">
    <source>
        <dbReference type="ARBA" id="ARBA00022723"/>
    </source>
</evidence>
<dbReference type="GO" id="GO:0006284">
    <property type="term" value="P:base-excision repair"/>
    <property type="evidence" value="ECO:0007669"/>
    <property type="project" value="TreeGrafter"/>
</dbReference>
<dbReference type="SUPFAM" id="SSF56219">
    <property type="entry name" value="DNase I-like"/>
    <property type="match status" value="1"/>
</dbReference>
<dbReference type="Gene3D" id="3.60.10.10">
    <property type="entry name" value="Endonuclease/exonuclease/phosphatase"/>
    <property type="match status" value="1"/>
</dbReference>
<dbReference type="NCBIfam" id="TIGR00633">
    <property type="entry name" value="xth"/>
    <property type="match status" value="1"/>
</dbReference>
<reference evidence="7" key="1">
    <citation type="submission" date="2019-08" db="EMBL/GenBank/DDBJ databases">
        <authorList>
            <person name="Kucharzyk K."/>
            <person name="Murdoch R.W."/>
            <person name="Higgins S."/>
            <person name="Loffler F."/>
        </authorList>
    </citation>
    <scope>NUCLEOTIDE SEQUENCE</scope>
</reference>
<dbReference type="PANTHER" id="PTHR22748:SF6">
    <property type="entry name" value="DNA-(APURINIC OR APYRIMIDINIC SITE) ENDONUCLEASE"/>
    <property type="match status" value="1"/>
</dbReference>
<proteinExistence type="inferred from homology"/>
<evidence type="ECO:0000256" key="2">
    <source>
        <dbReference type="ARBA" id="ARBA00007092"/>
    </source>
</evidence>